<dbReference type="SUPFAM" id="SSF53850">
    <property type="entry name" value="Periplasmic binding protein-like II"/>
    <property type="match status" value="1"/>
</dbReference>
<feature type="domain" description="ABC-type glycine betaine transport system substrate-binding" evidence="2">
    <location>
        <begin position="42"/>
        <end position="314"/>
    </location>
</feature>
<keyword evidence="1" id="KW-0732">Signal</keyword>
<dbReference type="Pfam" id="PF04069">
    <property type="entry name" value="OpuAC"/>
    <property type="match status" value="1"/>
</dbReference>
<dbReference type="Gene3D" id="3.40.190.10">
    <property type="entry name" value="Periplasmic binding protein-like II"/>
    <property type="match status" value="1"/>
</dbReference>
<dbReference type="InterPro" id="IPR007210">
    <property type="entry name" value="ABC_Gly_betaine_transp_sub-bd"/>
</dbReference>
<dbReference type="InParanoid" id="A0A6N7ERC7"/>
<gene>
    <name evidence="3" type="ORF">GCU85_01575</name>
</gene>
<dbReference type="CDD" id="cd13616">
    <property type="entry name" value="PBP2_OsmF"/>
    <property type="match status" value="1"/>
</dbReference>
<feature type="chain" id="PRO_5027012421" evidence="1">
    <location>
        <begin position="28"/>
        <end position="330"/>
    </location>
</feature>
<comment type="caution">
    <text evidence="3">The sequence shown here is derived from an EMBL/GenBank/DDBJ whole genome shotgun (WGS) entry which is preliminary data.</text>
</comment>
<dbReference type="Proteomes" id="UP000471298">
    <property type="component" value="Unassembled WGS sequence"/>
</dbReference>
<evidence type="ECO:0000259" key="2">
    <source>
        <dbReference type="Pfam" id="PF04069"/>
    </source>
</evidence>
<dbReference type="AlphaFoldDB" id="A0A6N7ERC7"/>
<organism evidence="3 4">
    <name type="scientific">Ostreibacterium oceani</name>
    <dbReference type="NCBI Taxonomy" id="2654998"/>
    <lineage>
        <taxon>Bacteria</taxon>
        <taxon>Pseudomonadati</taxon>
        <taxon>Pseudomonadota</taxon>
        <taxon>Gammaproteobacteria</taxon>
        <taxon>Cardiobacteriales</taxon>
        <taxon>Ostreibacteriaceae</taxon>
        <taxon>Ostreibacterium</taxon>
    </lineage>
</organism>
<evidence type="ECO:0000313" key="3">
    <source>
        <dbReference type="EMBL" id="MPV85424.1"/>
    </source>
</evidence>
<feature type="signal peptide" evidence="1">
    <location>
        <begin position="1"/>
        <end position="27"/>
    </location>
</feature>
<dbReference type="EMBL" id="WHNW01000001">
    <property type="protein sequence ID" value="MPV85424.1"/>
    <property type="molecule type" value="Genomic_DNA"/>
</dbReference>
<reference evidence="3 4" key="1">
    <citation type="submission" date="2019-10" db="EMBL/GenBank/DDBJ databases">
        <title>Cardiobacteriales fam. a chemoheterotrophic member of the order Cardiobacteriales, and proposal of Cardiobacteriales fam. nov.</title>
        <authorList>
            <person name="Wang C."/>
        </authorList>
    </citation>
    <scope>NUCLEOTIDE SEQUENCE [LARGE SCALE GENOMIC DNA]</scope>
    <source>
        <strain evidence="3 4">ML27</strain>
    </source>
</reference>
<dbReference type="FunCoup" id="A0A6N7ERC7">
    <property type="interactions" value="97"/>
</dbReference>
<dbReference type="GO" id="GO:0022857">
    <property type="term" value="F:transmembrane transporter activity"/>
    <property type="evidence" value="ECO:0007669"/>
    <property type="project" value="InterPro"/>
</dbReference>
<sequence length="330" mass="35739">MIGRWRILILCLLSFLLSVAALPQAQAQYSTQEKTQEKSSNPVRVASKIDTEGSLLGELILQTLVAGDVPVEDKLSLGATNIVRNALLNNEIDLYPEYTGNGAFFSQTTEDTVWKSLEAGYEQISAWDYDNNKLVWLQPAPANNTWAIAVTRELAEKESLATLADLASYVNRDGKIKLAASAEFVNSPVALPSFQKVYGFTFNDGQLLVLSGGNTSATIRAAAEGINQANAAMVYGTDGAISAANLVVLDDIQGAQAVYAPAPVLREEILADYPQIPELLAPVFKKLNREVLQGLNEKIQVQGMPAKQVAKTFLVSNQLLPKAEESKPDK</sequence>
<name>A0A6N7ERC7_9GAMM</name>
<protein>
    <submittedName>
        <fullName evidence="3">ABC transporter substrate-binding protein</fullName>
    </submittedName>
</protein>
<evidence type="ECO:0000256" key="1">
    <source>
        <dbReference type="SAM" id="SignalP"/>
    </source>
</evidence>
<dbReference type="GO" id="GO:0043190">
    <property type="term" value="C:ATP-binding cassette (ABC) transporter complex"/>
    <property type="evidence" value="ECO:0007669"/>
    <property type="project" value="InterPro"/>
</dbReference>
<proteinExistence type="predicted"/>
<keyword evidence="4" id="KW-1185">Reference proteome</keyword>
<dbReference type="Gene3D" id="3.40.190.120">
    <property type="entry name" value="Osmoprotection protein (prox), domain 2"/>
    <property type="match status" value="1"/>
</dbReference>
<evidence type="ECO:0000313" key="4">
    <source>
        <dbReference type="Proteomes" id="UP000471298"/>
    </source>
</evidence>
<accession>A0A6N7ERC7</accession>